<accession>A0A423GZ40</accession>
<dbReference type="PANTHER" id="PTHR43745">
    <property type="entry name" value="NITROREDUCTASE MJ1384-RELATED"/>
    <property type="match status" value="1"/>
</dbReference>
<dbReference type="InterPro" id="IPR029479">
    <property type="entry name" value="Nitroreductase"/>
</dbReference>
<dbReference type="EMBL" id="MOBI01000005">
    <property type="protein sequence ID" value="RON03647.1"/>
    <property type="molecule type" value="Genomic_DNA"/>
</dbReference>
<dbReference type="Gene3D" id="3.40.109.10">
    <property type="entry name" value="NADH Oxidase"/>
    <property type="match status" value="1"/>
</dbReference>
<dbReference type="AlphaFoldDB" id="A0A423GZ40"/>
<evidence type="ECO:0000259" key="1">
    <source>
        <dbReference type="Pfam" id="PF00881"/>
    </source>
</evidence>
<dbReference type="InterPro" id="IPR000415">
    <property type="entry name" value="Nitroreductase-like"/>
</dbReference>
<dbReference type="Pfam" id="PF00881">
    <property type="entry name" value="Nitroreductase"/>
    <property type="match status" value="1"/>
</dbReference>
<dbReference type="SUPFAM" id="SSF55469">
    <property type="entry name" value="FMN-dependent nitroreductase-like"/>
    <property type="match status" value="1"/>
</dbReference>
<evidence type="ECO:0000313" key="3">
    <source>
        <dbReference type="Proteomes" id="UP000284684"/>
    </source>
</evidence>
<reference evidence="2 3" key="1">
    <citation type="submission" date="2016-10" db="EMBL/GenBank/DDBJ databases">
        <title>Comparative genome analysis of multiple Pseudomonas spp. focuses on biocontrol and plant growth promoting traits.</title>
        <authorList>
            <person name="Tao X.-Y."/>
            <person name="Taylor C.G."/>
        </authorList>
    </citation>
    <scope>NUCLEOTIDE SEQUENCE [LARGE SCALE GENOMIC DNA]</scope>
    <source>
        <strain evidence="2 3">37D10</strain>
    </source>
</reference>
<gene>
    <name evidence="2" type="ORF">BK658_05040</name>
</gene>
<dbReference type="CDD" id="cd02142">
    <property type="entry name" value="McbC_SagB-like_oxidoreductase"/>
    <property type="match status" value="1"/>
</dbReference>
<name>A0A423GZ40_9PSED</name>
<dbReference type="PANTHER" id="PTHR43745:SF2">
    <property type="entry name" value="NITROREDUCTASE MJ1384-RELATED"/>
    <property type="match status" value="1"/>
</dbReference>
<dbReference type="NCBIfam" id="TIGR03605">
    <property type="entry name" value="antibiot_sagB"/>
    <property type="match status" value="1"/>
</dbReference>
<proteinExistence type="predicted"/>
<organism evidence="2 3">
    <name type="scientific">Pseudomonas brassicacearum</name>
    <dbReference type="NCBI Taxonomy" id="930166"/>
    <lineage>
        <taxon>Bacteria</taxon>
        <taxon>Pseudomonadati</taxon>
        <taxon>Pseudomonadota</taxon>
        <taxon>Gammaproteobacteria</taxon>
        <taxon>Pseudomonadales</taxon>
        <taxon>Pseudomonadaceae</taxon>
        <taxon>Pseudomonas</taxon>
    </lineage>
</organism>
<dbReference type="Proteomes" id="UP000284684">
    <property type="component" value="Unassembled WGS sequence"/>
</dbReference>
<dbReference type="GO" id="GO:0016491">
    <property type="term" value="F:oxidoreductase activity"/>
    <property type="evidence" value="ECO:0007669"/>
    <property type="project" value="InterPro"/>
</dbReference>
<dbReference type="InterPro" id="IPR020051">
    <property type="entry name" value="SagB-type_dehydrogenase"/>
</dbReference>
<comment type="caution">
    <text evidence="2">The sequence shown here is derived from an EMBL/GenBank/DDBJ whole genome shotgun (WGS) entry which is preliminary data.</text>
</comment>
<dbReference type="RefSeq" id="WP_123581358.1">
    <property type="nucleotide sequence ID" value="NZ_MOBI01000005.1"/>
</dbReference>
<evidence type="ECO:0000313" key="2">
    <source>
        <dbReference type="EMBL" id="RON03647.1"/>
    </source>
</evidence>
<feature type="domain" description="Nitroreductase" evidence="1">
    <location>
        <begin position="150"/>
        <end position="338"/>
    </location>
</feature>
<sequence length="364" mass="41072">MHINPHLFMLARSPHLIIWDYKNHTQFELNLEYSTRLTQLIEDPEQFCSNNIIDSDLLNTHILITAEVDTIKWGWDELSKIFHTGTKNIPCEHTPYDIHEWSKQYLDHCNEVLATPSPTEMRAQYPTDDLIILPPPSSSPASSLVKSLFSRKTCRAFNEDAVSRSDVSTLLYLSLGHLKERECDSDDAIPEGLGARRSSPSGGGLNACEGFIYVRNVSQLKPGFYCYHSDRHALSLVNPLPEEPLGQLLCGQHFINNLPFGLFITSRFDALWWKYEHSRAYRMAYVEAGHISQTFQLIATALGLNTWLTGALTDDRVETLLGLHDSAEQPLFFVGCGHGDGQALCAELKALINRQETDDAHCDQ</sequence>
<protein>
    <submittedName>
        <fullName evidence="2">Dehydrogenase</fullName>
    </submittedName>
</protein>
<dbReference type="InterPro" id="IPR052544">
    <property type="entry name" value="Bacteriocin_Proc_Enz"/>
</dbReference>